<dbReference type="EMBL" id="JAUOTP010000009">
    <property type="protein sequence ID" value="MDO6416118.1"/>
    <property type="molecule type" value="Genomic_DNA"/>
</dbReference>
<proteinExistence type="predicted"/>
<evidence type="ECO:0008006" key="3">
    <source>
        <dbReference type="Google" id="ProtNLM"/>
    </source>
</evidence>
<name>A0ABT8YCP6_9SPHN</name>
<accession>A0ABT8YCP6</accession>
<organism evidence="1 2">
    <name type="scientific">Sphingomonas natans</name>
    <dbReference type="NCBI Taxonomy" id="3063330"/>
    <lineage>
        <taxon>Bacteria</taxon>
        <taxon>Pseudomonadati</taxon>
        <taxon>Pseudomonadota</taxon>
        <taxon>Alphaproteobacteria</taxon>
        <taxon>Sphingomonadales</taxon>
        <taxon>Sphingomonadaceae</taxon>
        <taxon>Sphingomonas</taxon>
    </lineage>
</organism>
<gene>
    <name evidence="1" type="ORF">Q4F19_17160</name>
</gene>
<dbReference type="RefSeq" id="WP_303545154.1">
    <property type="nucleotide sequence ID" value="NZ_JAUOTP010000009.1"/>
</dbReference>
<evidence type="ECO:0000313" key="2">
    <source>
        <dbReference type="Proteomes" id="UP001169764"/>
    </source>
</evidence>
<sequence length="92" mass="10427">MAIFDPKSRYAKATTYLTMDRRGRTVTALAPAESPVQVHLGDHRRRDGQRLDHLSAFYLLDPNGFWKLAEHNDALLPDAIAETGLVRIPRRS</sequence>
<keyword evidence="2" id="KW-1185">Reference proteome</keyword>
<reference evidence="1" key="1">
    <citation type="submission" date="2023-07" db="EMBL/GenBank/DDBJ databases">
        <authorList>
            <person name="Kim M."/>
        </authorList>
    </citation>
    <scope>NUCLEOTIDE SEQUENCE</scope>
    <source>
        <strain evidence="1">BIUV-7</strain>
    </source>
</reference>
<evidence type="ECO:0000313" key="1">
    <source>
        <dbReference type="EMBL" id="MDO6416118.1"/>
    </source>
</evidence>
<dbReference type="Proteomes" id="UP001169764">
    <property type="component" value="Unassembled WGS sequence"/>
</dbReference>
<comment type="caution">
    <text evidence="1">The sequence shown here is derived from an EMBL/GenBank/DDBJ whole genome shotgun (WGS) entry which is preliminary data.</text>
</comment>
<protein>
    <recommendedName>
        <fullName evidence="3">LysM domain-containing protein</fullName>
    </recommendedName>
</protein>